<keyword evidence="4" id="KW-0699">rRNA-binding</keyword>
<gene>
    <name evidence="4" type="primary">rplO</name>
    <name evidence="8" type="ORF">UY92_C0009G0041</name>
</gene>
<dbReference type="GO" id="GO:0019843">
    <property type="term" value="F:rRNA binding"/>
    <property type="evidence" value="ECO:0007669"/>
    <property type="project" value="UniProtKB-UniRule"/>
</dbReference>
<evidence type="ECO:0000256" key="6">
    <source>
        <dbReference type="SAM" id="MobiDB-lite"/>
    </source>
</evidence>
<sequence length="147" mass="14977">MTLLAHTLRPGRGSKRNAKRVGRGNASQKGTTAGRGTKGQKARTGGRGGLKLKGLKQNLLKVPKSRGFKSHRPQPATVTLGALNRHYEAGAKITPGGLAKDKVVSTGAAGVKIVATGEIGKALTVSGCLVSKTAAAAIEKAGGKIVY</sequence>
<keyword evidence="2 4" id="KW-0689">Ribosomal protein</keyword>
<comment type="subunit">
    <text evidence="4">Part of the 50S ribosomal subunit.</text>
</comment>
<dbReference type="HAMAP" id="MF_01341">
    <property type="entry name" value="Ribosomal_uL15"/>
    <property type="match status" value="1"/>
</dbReference>
<organism evidence="8 9">
    <name type="scientific">Candidatus Magasanikbacteria bacterium GW2011_GWA2_56_11</name>
    <dbReference type="NCBI Taxonomy" id="1619044"/>
    <lineage>
        <taxon>Bacteria</taxon>
        <taxon>Candidatus Magasanikiibacteriota</taxon>
    </lineage>
</organism>
<dbReference type="SUPFAM" id="SSF52080">
    <property type="entry name" value="Ribosomal proteins L15p and L18e"/>
    <property type="match status" value="1"/>
</dbReference>
<feature type="region of interest" description="Disordered" evidence="6">
    <location>
        <begin position="1"/>
        <end position="50"/>
    </location>
</feature>
<dbReference type="InterPro" id="IPR036227">
    <property type="entry name" value="Ribosomal_uL15/eL18_sf"/>
</dbReference>
<dbReference type="STRING" id="1619044.UY92_C0009G0041"/>
<feature type="compositionally biased region" description="Basic residues" evidence="6">
    <location>
        <begin position="12"/>
        <end position="22"/>
    </location>
</feature>
<name>A0A0G2ALQ1_9BACT</name>
<reference evidence="8 9" key="1">
    <citation type="journal article" date="2015" name="Nature">
        <title>rRNA introns, odd ribosomes, and small enigmatic genomes across a large radiation of phyla.</title>
        <authorList>
            <person name="Brown C.T."/>
            <person name="Hug L.A."/>
            <person name="Thomas B.C."/>
            <person name="Sharon I."/>
            <person name="Castelle C.J."/>
            <person name="Singh A."/>
            <person name="Wilkins M.J."/>
            <person name="Williams K.H."/>
            <person name="Banfield J.F."/>
        </authorList>
    </citation>
    <scope>NUCLEOTIDE SEQUENCE [LARGE SCALE GENOMIC DNA]</scope>
</reference>
<feature type="domain" description="Large ribosomal subunit protein uL15/eL18" evidence="7">
    <location>
        <begin position="77"/>
        <end position="146"/>
    </location>
</feature>
<dbReference type="PATRIC" id="fig|1619044.3.peg.696"/>
<dbReference type="GO" id="GO:0003735">
    <property type="term" value="F:structural constituent of ribosome"/>
    <property type="evidence" value="ECO:0007669"/>
    <property type="project" value="InterPro"/>
</dbReference>
<dbReference type="Pfam" id="PF00828">
    <property type="entry name" value="Ribosomal_L27A"/>
    <property type="match status" value="1"/>
</dbReference>
<keyword evidence="4" id="KW-0694">RNA-binding</keyword>
<comment type="function">
    <text evidence="4">Binds to the 23S rRNA.</text>
</comment>
<dbReference type="PROSITE" id="PS00475">
    <property type="entry name" value="RIBOSOMAL_L15"/>
    <property type="match status" value="1"/>
</dbReference>
<evidence type="ECO:0000256" key="5">
    <source>
        <dbReference type="RuleBase" id="RU003888"/>
    </source>
</evidence>
<dbReference type="NCBIfam" id="TIGR01071">
    <property type="entry name" value="rplO_bact"/>
    <property type="match status" value="1"/>
</dbReference>
<dbReference type="InterPro" id="IPR005749">
    <property type="entry name" value="Ribosomal_uL15_bac-type"/>
</dbReference>
<dbReference type="Gene3D" id="3.100.10.10">
    <property type="match status" value="1"/>
</dbReference>
<accession>A0A0G2ALQ1</accession>
<dbReference type="PANTHER" id="PTHR12934:SF11">
    <property type="entry name" value="LARGE RIBOSOMAL SUBUNIT PROTEIN UL15M"/>
    <property type="match status" value="1"/>
</dbReference>
<dbReference type="GO" id="GO:0022625">
    <property type="term" value="C:cytosolic large ribosomal subunit"/>
    <property type="evidence" value="ECO:0007669"/>
    <property type="project" value="TreeGrafter"/>
</dbReference>
<dbReference type="InterPro" id="IPR021131">
    <property type="entry name" value="Ribosomal_uL15/eL18"/>
</dbReference>
<comment type="similarity">
    <text evidence="1 4 5">Belongs to the universal ribosomal protein uL15 family.</text>
</comment>
<protein>
    <recommendedName>
        <fullName evidence="4">Large ribosomal subunit protein uL15</fullName>
    </recommendedName>
</protein>
<dbReference type="GO" id="GO:0006412">
    <property type="term" value="P:translation"/>
    <property type="evidence" value="ECO:0007669"/>
    <property type="project" value="UniProtKB-UniRule"/>
</dbReference>
<dbReference type="AlphaFoldDB" id="A0A0G2ALQ1"/>
<keyword evidence="3 4" id="KW-0687">Ribonucleoprotein</keyword>
<proteinExistence type="inferred from homology"/>
<evidence type="ECO:0000256" key="3">
    <source>
        <dbReference type="ARBA" id="ARBA00023274"/>
    </source>
</evidence>
<evidence type="ECO:0000259" key="7">
    <source>
        <dbReference type="Pfam" id="PF00828"/>
    </source>
</evidence>
<evidence type="ECO:0000313" key="8">
    <source>
        <dbReference type="EMBL" id="KKW42237.1"/>
    </source>
</evidence>
<dbReference type="InterPro" id="IPR030878">
    <property type="entry name" value="Ribosomal_uL15"/>
</dbReference>
<dbReference type="PANTHER" id="PTHR12934">
    <property type="entry name" value="50S RIBOSOMAL PROTEIN L15"/>
    <property type="match status" value="1"/>
</dbReference>
<evidence type="ECO:0000256" key="1">
    <source>
        <dbReference type="ARBA" id="ARBA00007320"/>
    </source>
</evidence>
<dbReference type="Proteomes" id="UP000033870">
    <property type="component" value="Unassembled WGS sequence"/>
</dbReference>
<dbReference type="InterPro" id="IPR001196">
    <property type="entry name" value="Ribosomal_uL15_CS"/>
</dbReference>
<comment type="caution">
    <text evidence="8">The sequence shown here is derived from an EMBL/GenBank/DDBJ whole genome shotgun (WGS) entry which is preliminary data.</text>
</comment>
<evidence type="ECO:0000313" key="9">
    <source>
        <dbReference type="Proteomes" id="UP000033870"/>
    </source>
</evidence>
<evidence type="ECO:0000256" key="2">
    <source>
        <dbReference type="ARBA" id="ARBA00022980"/>
    </source>
</evidence>
<dbReference type="EMBL" id="LCRX01000009">
    <property type="protein sequence ID" value="KKW42237.1"/>
    <property type="molecule type" value="Genomic_DNA"/>
</dbReference>
<evidence type="ECO:0000256" key="4">
    <source>
        <dbReference type="HAMAP-Rule" id="MF_01341"/>
    </source>
</evidence>